<sequence length="137" mass="16046">MATASRYHVNLFQWKADSYITLSTDENQCPVGQGRQKHGQKHTLAADCPQEDFPPSQLMDKEFVADSKSIAYSQNRYKKRRRAGNRHRHDSQKTKDVSRKTQSPYHPYVGSFYMGRHPLQPFNFTVCIDEIRKKIER</sequence>
<protein>
    <submittedName>
        <fullName evidence="2">Uncharacterized protein</fullName>
    </submittedName>
</protein>
<feature type="compositionally biased region" description="Basic residues" evidence="1">
    <location>
        <begin position="76"/>
        <end position="90"/>
    </location>
</feature>
<evidence type="ECO:0000256" key="1">
    <source>
        <dbReference type="SAM" id="MobiDB-lite"/>
    </source>
</evidence>
<dbReference type="Proteomes" id="UP000762676">
    <property type="component" value="Unassembled WGS sequence"/>
</dbReference>
<evidence type="ECO:0000313" key="2">
    <source>
        <dbReference type="EMBL" id="GFS03303.1"/>
    </source>
</evidence>
<dbReference type="EMBL" id="BMAT01012988">
    <property type="protein sequence ID" value="GFS03303.1"/>
    <property type="molecule type" value="Genomic_DNA"/>
</dbReference>
<comment type="caution">
    <text evidence="2">The sequence shown here is derived from an EMBL/GenBank/DDBJ whole genome shotgun (WGS) entry which is preliminary data.</text>
</comment>
<reference evidence="2 3" key="1">
    <citation type="journal article" date="2021" name="Elife">
        <title>Chloroplast acquisition without the gene transfer in kleptoplastic sea slugs, Plakobranchus ocellatus.</title>
        <authorList>
            <person name="Maeda T."/>
            <person name="Takahashi S."/>
            <person name="Yoshida T."/>
            <person name="Shimamura S."/>
            <person name="Takaki Y."/>
            <person name="Nagai Y."/>
            <person name="Toyoda A."/>
            <person name="Suzuki Y."/>
            <person name="Arimoto A."/>
            <person name="Ishii H."/>
            <person name="Satoh N."/>
            <person name="Nishiyama T."/>
            <person name="Hasebe M."/>
            <person name="Maruyama T."/>
            <person name="Minagawa J."/>
            <person name="Obokata J."/>
            <person name="Shigenobu S."/>
        </authorList>
    </citation>
    <scope>NUCLEOTIDE SEQUENCE [LARGE SCALE GENOMIC DNA]</scope>
</reference>
<proteinExistence type="predicted"/>
<gene>
    <name evidence="2" type="ORF">ElyMa_006467200</name>
</gene>
<evidence type="ECO:0000313" key="3">
    <source>
        <dbReference type="Proteomes" id="UP000762676"/>
    </source>
</evidence>
<keyword evidence="3" id="KW-1185">Reference proteome</keyword>
<feature type="region of interest" description="Disordered" evidence="1">
    <location>
        <begin position="66"/>
        <end position="104"/>
    </location>
</feature>
<name>A0AAV4HYN4_9GAST</name>
<dbReference type="AlphaFoldDB" id="A0AAV4HYN4"/>
<organism evidence="2 3">
    <name type="scientific">Elysia marginata</name>
    <dbReference type="NCBI Taxonomy" id="1093978"/>
    <lineage>
        <taxon>Eukaryota</taxon>
        <taxon>Metazoa</taxon>
        <taxon>Spiralia</taxon>
        <taxon>Lophotrochozoa</taxon>
        <taxon>Mollusca</taxon>
        <taxon>Gastropoda</taxon>
        <taxon>Heterobranchia</taxon>
        <taxon>Euthyneura</taxon>
        <taxon>Panpulmonata</taxon>
        <taxon>Sacoglossa</taxon>
        <taxon>Placobranchoidea</taxon>
        <taxon>Plakobranchidae</taxon>
        <taxon>Elysia</taxon>
    </lineage>
</organism>
<accession>A0AAV4HYN4</accession>